<feature type="active site" description="Nucleophile" evidence="8">
    <location>
        <position position="198"/>
    </location>
</feature>
<feature type="chain" id="PRO_5033178996" description="Arginine biosynthesis bifunctional protein ArgJ beta chain" evidence="8">
    <location>
        <begin position="198"/>
        <end position="409"/>
    </location>
</feature>
<gene>
    <name evidence="8 9" type="primary">argJ</name>
    <name evidence="9" type="ORF">H5P28_19395</name>
</gene>
<keyword evidence="7 8" id="KW-0012">Acyltransferase</keyword>
<evidence type="ECO:0000256" key="2">
    <source>
        <dbReference type="ARBA" id="ARBA00011475"/>
    </source>
</evidence>
<dbReference type="GO" id="GO:0004042">
    <property type="term" value="F:L-glutamate N-acetyltransferase activity"/>
    <property type="evidence" value="ECO:0007669"/>
    <property type="project" value="UniProtKB-UniRule"/>
</dbReference>
<dbReference type="PANTHER" id="PTHR23100">
    <property type="entry name" value="ARGININE BIOSYNTHESIS BIFUNCTIONAL PROTEIN ARGJ"/>
    <property type="match status" value="1"/>
</dbReference>
<evidence type="ECO:0000256" key="6">
    <source>
        <dbReference type="ARBA" id="ARBA00022813"/>
    </source>
</evidence>
<dbReference type="EC" id="2.3.1.35" evidence="8"/>
<keyword evidence="4 8" id="KW-0028">Amino-acid biosynthesis</keyword>
<evidence type="ECO:0000313" key="9">
    <source>
        <dbReference type="EMBL" id="MBC2596440.1"/>
    </source>
</evidence>
<comment type="catalytic activity">
    <reaction evidence="8">
        <text>N(2)-acetyl-L-ornithine + L-glutamate = N-acetyl-L-glutamate + L-ornithine</text>
        <dbReference type="Rhea" id="RHEA:15349"/>
        <dbReference type="ChEBI" id="CHEBI:29985"/>
        <dbReference type="ChEBI" id="CHEBI:44337"/>
        <dbReference type="ChEBI" id="CHEBI:46911"/>
        <dbReference type="ChEBI" id="CHEBI:57805"/>
        <dbReference type="EC" id="2.3.1.35"/>
    </reaction>
</comment>
<dbReference type="EC" id="2.3.1.1" evidence="8"/>
<feature type="site" description="Involved in the stabilization of negative charge on the oxyanion by the formation of the oxyanion hole" evidence="8">
    <location>
        <position position="122"/>
    </location>
</feature>
<feature type="binding site" evidence="8">
    <location>
        <position position="284"/>
    </location>
    <ligand>
        <name>substrate</name>
    </ligand>
</feature>
<evidence type="ECO:0000256" key="3">
    <source>
        <dbReference type="ARBA" id="ARBA00022571"/>
    </source>
</evidence>
<feature type="site" description="Cleavage; by autolysis" evidence="8">
    <location>
        <begin position="197"/>
        <end position="198"/>
    </location>
</feature>
<feature type="binding site" evidence="8">
    <location>
        <position position="187"/>
    </location>
    <ligand>
        <name>substrate</name>
    </ligand>
</feature>
<dbReference type="Gene3D" id="3.60.70.12">
    <property type="entry name" value="L-amino peptidase D-ALA esterase/amidase"/>
    <property type="match status" value="1"/>
</dbReference>
<keyword evidence="5 8" id="KW-0808">Transferase</keyword>
<dbReference type="HAMAP" id="MF_01106">
    <property type="entry name" value="ArgJ"/>
    <property type="match status" value="1"/>
</dbReference>
<comment type="pathway">
    <text evidence="8">Amino-acid biosynthesis; L-arginine biosynthesis; L-ornithine and N-acetyl-L-glutamate from L-glutamate and N(2)-acetyl-L-ornithine (cyclic): step 1/1.</text>
</comment>
<organism evidence="9 10">
    <name type="scientific">Ruficoccus amylovorans</name>
    <dbReference type="NCBI Taxonomy" id="1804625"/>
    <lineage>
        <taxon>Bacteria</taxon>
        <taxon>Pseudomonadati</taxon>
        <taxon>Verrucomicrobiota</taxon>
        <taxon>Opitutia</taxon>
        <taxon>Puniceicoccales</taxon>
        <taxon>Cerasicoccaceae</taxon>
        <taxon>Ruficoccus</taxon>
    </lineage>
</organism>
<dbReference type="FunFam" id="3.60.70.12:FF:000001">
    <property type="entry name" value="Arginine biosynthesis bifunctional protein ArgJ, chloroplastic"/>
    <property type="match status" value="1"/>
</dbReference>
<evidence type="ECO:0000256" key="8">
    <source>
        <dbReference type="HAMAP-Rule" id="MF_01106"/>
    </source>
</evidence>
<dbReference type="PANTHER" id="PTHR23100:SF0">
    <property type="entry name" value="ARGININE BIOSYNTHESIS BIFUNCTIONAL PROTEIN ARGJ, MITOCHONDRIAL"/>
    <property type="match status" value="1"/>
</dbReference>
<evidence type="ECO:0000313" key="10">
    <source>
        <dbReference type="Proteomes" id="UP000546464"/>
    </source>
</evidence>
<dbReference type="NCBIfam" id="NF003802">
    <property type="entry name" value="PRK05388.1"/>
    <property type="match status" value="1"/>
</dbReference>
<comment type="pathway">
    <text evidence="8">Amino-acid biosynthesis; L-arginine biosynthesis; N(2)-acetyl-L-ornithine from L-glutamate: step 1/4.</text>
</comment>
<keyword evidence="8" id="KW-0963">Cytoplasm</keyword>
<dbReference type="RefSeq" id="WP_185677345.1">
    <property type="nucleotide sequence ID" value="NZ_JACHVB010000064.1"/>
</dbReference>
<keyword evidence="6 8" id="KW-0068">Autocatalytic cleavage</keyword>
<comment type="similarity">
    <text evidence="1 8">Belongs to the ArgJ family.</text>
</comment>
<dbReference type="AlphaFoldDB" id="A0A842HJZ1"/>
<protein>
    <recommendedName>
        <fullName evidence="8">Arginine biosynthesis bifunctional protein ArgJ</fullName>
    </recommendedName>
    <domain>
        <recommendedName>
            <fullName evidence="8">Glutamate N-acetyltransferase</fullName>
            <ecNumber evidence="8">2.3.1.35</ecNumber>
        </recommendedName>
        <alternativeName>
            <fullName evidence="8">Ornithine acetyltransferase</fullName>
            <shortName evidence="8">OATase</shortName>
        </alternativeName>
        <alternativeName>
            <fullName evidence="8">Ornithine transacetylase</fullName>
        </alternativeName>
    </domain>
    <domain>
        <recommendedName>
            <fullName evidence="8">Amino-acid acetyltransferase</fullName>
            <ecNumber evidence="8">2.3.1.1</ecNumber>
        </recommendedName>
        <alternativeName>
            <fullName evidence="8">N-acetylglutamate synthase</fullName>
            <shortName evidence="8">AGSase</shortName>
        </alternativeName>
    </domain>
    <component>
        <recommendedName>
            <fullName evidence="8">Arginine biosynthesis bifunctional protein ArgJ alpha chain</fullName>
        </recommendedName>
    </component>
    <component>
        <recommendedName>
            <fullName evidence="8">Arginine biosynthesis bifunctional protein ArgJ beta chain</fullName>
        </recommendedName>
    </component>
</protein>
<proteinExistence type="inferred from homology"/>
<comment type="subunit">
    <text evidence="2 8">Heterotetramer of two alpha and two beta chains.</text>
</comment>
<dbReference type="Pfam" id="PF01960">
    <property type="entry name" value="ArgJ"/>
    <property type="match status" value="1"/>
</dbReference>
<comment type="function">
    <text evidence="8">Catalyzes two activities which are involved in the cyclic version of arginine biosynthesis: the synthesis of N-acetylglutamate from glutamate and acetyl-CoA as the acetyl donor, and of ornithine by transacetylation between N(2)-acetylornithine and glutamate.</text>
</comment>
<feature type="site" description="Involved in the stabilization of negative charge on the oxyanion by the formation of the oxyanion hole" evidence="8">
    <location>
        <position position="123"/>
    </location>
</feature>
<dbReference type="InterPro" id="IPR002813">
    <property type="entry name" value="Arg_biosynth_ArgJ"/>
</dbReference>
<feature type="chain" id="PRO_5033178997" description="Arginine biosynthesis bifunctional protein ArgJ alpha chain" evidence="8">
    <location>
        <begin position="1"/>
        <end position="197"/>
    </location>
</feature>
<keyword evidence="10" id="KW-1185">Reference proteome</keyword>
<evidence type="ECO:0000256" key="7">
    <source>
        <dbReference type="ARBA" id="ARBA00023315"/>
    </source>
</evidence>
<comment type="catalytic activity">
    <reaction evidence="8">
        <text>L-glutamate + acetyl-CoA = N-acetyl-L-glutamate + CoA + H(+)</text>
        <dbReference type="Rhea" id="RHEA:24292"/>
        <dbReference type="ChEBI" id="CHEBI:15378"/>
        <dbReference type="ChEBI" id="CHEBI:29985"/>
        <dbReference type="ChEBI" id="CHEBI:44337"/>
        <dbReference type="ChEBI" id="CHEBI:57287"/>
        <dbReference type="ChEBI" id="CHEBI:57288"/>
        <dbReference type="EC" id="2.3.1.1"/>
    </reaction>
</comment>
<comment type="caution">
    <text evidence="9">The sequence shown here is derived from an EMBL/GenBank/DDBJ whole genome shotgun (WGS) entry which is preliminary data.</text>
</comment>
<feature type="binding site" evidence="8">
    <location>
        <position position="161"/>
    </location>
    <ligand>
        <name>substrate</name>
    </ligand>
</feature>
<dbReference type="GO" id="GO:0006526">
    <property type="term" value="P:L-arginine biosynthetic process"/>
    <property type="evidence" value="ECO:0007669"/>
    <property type="project" value="UniProtKB-UniRule"/>
</dbReference>
<dbReference type="UniPathway" id="UPA00068">
    <property type="reaction ID" value="UER00106"/>
</dbReference>
<dbReference type="SUPFAM" id="SSF56266">
    <property type="entry name" value="DmpA/ArgJ-like"/>
    <property type="match status" value="1"/>
</dbReference>
<feature type="binding site" evidence="8">
    <location>
        <position position="198"/>
    </location>
    <ligand>
        <name>substrate</name>
    </ligand>
</feature>
<evidence type="ECO:0000256" key="1">
    <source>
        <dbReference type="ARBA" id="ARBA00006774"/>
    </source>
</evidence>
<accession>A0A842HJZ1</accession>
<keyword evidence="8" id="KW-0511">Multifunctional enzyme</keyword>
<dbReference type="Gene3D" id="3.30.2330.10">
    <property type="entry name" value="arginine biosynthesis bifunctional protein suprefamily"/>
    <property type="match status" value="1"/>
</dbReference>
<name>A0A842HJZ1_9BACT</name>
<comment type="subcellular location">
    <subcellularLocation>
        <location evidence="8">Cytoplasm</location>
    </subcellularLocation>
</comment>
<dbReference type="EMBL" id="JACHVB010000064">
    <property type="protein sequence ID" value="MBC2596440.1"/>
    <property type="molecule type" value="Genomic_DNA"/>
</dbReference>
<evidence type="ECO:0000256" key="5">
    <source>
        <dbReference type="ARBA" id="ARBA00022679"/>
    </source>
</evidence>
<feature type="binding site" evidence="8">
    <location>
        <position position="406"/>
    </location>
    <ligand>
        <name>substrate</name>
    </ligand>
</feature>
<dbReference type="InterPro" id="IPR016117">
    <property type="entry name" value="ArgJ-like_dom_sf"/>
</dbReference>
<dbReference type="Proteomes" id="UP000546464">
    <property type="component" value="Unassembled WGS sequence"/>
</dbReference>
<keyword evidence="3 8" id="KW-0055">Arginine biosynthesis</keyword>
<reference evidence="9 10" key="1">
    <citation type="submission" date="2020-07" db="EMBL/GenBank/DDBJ databases">
        <authorList>
            <person name="Feng X."/>
        </authorList>
    </citation>
    <scope>NUCLEOTIDE SEQUENCE [LARGE SCALE GENOMIC DNA]</scope>
    <source>
        <strain evidence="9 10">JCM31066</strain>
    </source>
</reference>
<dbReference type="Gene3D" id="3.10.20.340">
    <property type="entry name" value="ArgJ beta chain, C-terminal domain"/>
    <property type="match status" value="1"/>
</dbReference>
<dbReference type="InterPro" id="IPR042195">
    <property type="entry name" value="ArgJ_beta_C"/>
</dbReference>
<dbReference type="GO" id="GO:0004358">
    <property type="term" value="F:L-glutamate N-acetyltransferase activity, acting on acetyl-L-ornithine as donor"/>
    <property type="evidence" value="ECO:0007669"/>
    <property type="project" value="UniProtKB-UniRule"/>
</dbReference>
<dbReference type="CDD" id="cd02152">
    <property type="entry name" value="OAT"/>
    <property type="match status" value="1"/>
</dbReference>
<dbReference type="GO" id="GO:0006592">
    <property type="term" value="P:ornithine biosynthetic process"/>
    <property type="evidence" value="ECO:0007669"/>
    <property type="project" value="TreeGrafter"/>
</dbReference>
<comment type="caution">
    <text evidence="8">Lacks conserved residue(s) required for the propagation of feature annotation.</text>
</comment>
<sequence>MSTHVTLTDDSPGLGDVPGFQLAGVHCDVRGTGNKRLDLALIFSEQPAVAAGVFTTNDVKAAPVRHCQAILAGRDDFRAIVANSGNANACTGAQGMADCEEMAAEAARGLGISADQVFVCSTGRIGRSLPMDKIRSGIAEAAAGLSSDSGHSLNAAWAILTSDTKPKTVTAKFEVGGQTVTVSGMAKGAGMIEPNMATMLAFVGTDAEISRAGLQAALAAAVRSSFNSITVDGDMSTNDTVLVLANGQSGVSVEDTGSEAGEAFREALGQVCRKLAEKIVGDGERITKVVMVNVSGAPDNTAAEKVARAVGNSLLVKTSWFGNDPNWGRLLDAAGYARVGLVEERLDMHYDDIPVILAGTPQHDNLPQWKQAVSKKHFSISINLNIGQGAYSLLSTDLSEGYVDFNKSE</sequence>
<evidence type="ECO:0000256" key="4">
    <source>
        <dbReference type="ARBA" id="ARBA00022605"/>
    </source>
</evidence>
<dbReference type="GO" id="GO:0005737">
    <property type="term" value="C:cytoplasm"/>
    <property type="evidence" value="ECO:0007669"/>
    <property type="project" value="UniProtKB-SubCell"/>
</dbReference>
<dbReference type="NCBIfam" id="TIGR00120">
    <property type="entry name" value="ArgJ"/>
    <property type="match status" value="1"/>
</dbReference>